<dbReference type="OrthoDB" id="155497at2"/>
<dbReference type="GO" id="GO:0003700">
    <property type="term" value="F:DNA-binding transcription factor activity"/>
    <property type="evidence" value="ECO:0007669"/>
    <property type="project" value="TreeGrafter"/>
</dbReference>
<protein>
    <submittedName>
        <fullName evidence="6">TetR/AcrR family transcriptional regulator</fullName>
    </submittedName>
</protein>
<evidence type="ECO:0000313" key="6">
    <source>
        <dbReference type="EMBL" id="KAB2379151.1"/>
    </source>
</evidence>
<dbReference type="PRINTS" id="PR00455">
    <property type="entry name" value="HTHTETR"/>
</dbReference>
<feature type="DNA-binding region" description="H-T-H motif" evidence="4">
    <location>
        <begin position="34"/>
        <end position="53"/>
    </location>
</feature>
<keyword evidence="1" id="KW-0805">Transcription regulation</keyword>
<organism evidence="6 7">
    <name type="scientific">Actinomadura montaniterrae</name>
    <dbReference type="NCBI Taxonomy" id="1803903"/>
    <lineage>
        <taxon>Bacteria</taxon>
        <taxon>Bacillati</taxon>
        <taxon>Actinomycetota</taxon>
        <taxon>Actinomycetes</taxon>
        <taxon>Streptosporangiales</taxon>
        <taxon>Thermomonosporaceae</taxon>
        <taxon>Actinomadura</taxon>
    </lineage>
</organism>
<dbReference type="Proteomes" id="UP000483004">
    <property type="component" value="Unassembled WGS sequence"/>
</dbReference>
<dbReference type="PANTHER" id="PTHR30055">
    <property type="entry name" value="HTH-TYPE TRANSCRIPTIONAL REGULATOR RUTR"/>
    <property type="match status" value="1"/>
</dbReference>
<sequence>MAMGLRERRKQETRQALSNVAMRLFEAKGFDEVKIIEVADAAGVSKMTVTNYFPRKEDLVFDRAEVIIRSLADTVTARPAGENALTAIRRDFTARIAAEDAVPTPAFAQMVQNSRILTARVREIADLREQALGDAIAAETGQDDPLQRIVVAQLASVHRVLFGEAFRRVLDGRPRDEIVRMLATAADQAFDRLEASLGDCFIKA</sequence>
<dbReference type="EMBL" id="WBMR01000062">
    <property type="protein sequence ID" value="KAB2379151.1"/>
    <property type="molecule type" value="Genomic_DNA"/>
</dbReference>
<dbReference type="PANTHER" id="PTHR30055:SF234">
    <property type="entry name" value="HTH-TYPE TRANSCRIPTIONAL REGULATOR BETI"/>
    <property type="match status" value="1"/>
</dbReference>
<dbReference type="Pfam" id="PF00440">
    <property type="entry name" value="TetR_N"/>
    <property type="match status" value="1"/>
</dbReference>
<dbReference type="GO" id="GO:0000976">
    <property type="term" value="F:transcription cis-regulatory region binding"/>
    <property type="evidence" value="ECO:0007669"/>
    <property type="project" value="TreeGrafter"/>
</dbReference>
<dbReference type="AlphaFoldDB" id="A0A6L3VW09"/>
<reference evidence="6 7" key="1">
    <citation type="submission" date="2019-09" db="EMBL/GenBank/DDBJ databases">
        <title>Actinomadura physcomitrii sp. nov., a novel actinomycete isolated from moss [Physcomitrium sphaericum (Ludw) Fuernr].</title>
        <authorList>
            <person name="Liu C."/>
            <person name="Zhuang X."/>
        </authorList>
    </citation>
    <scope>NUCLEOTIDE SEQUENCE [LARGE SCALE GENOMIC DNA]</scope>
    <source>
        <strain evidence="6 7">CYP1-1B</strain>
    </source>
</reference>
<evidence type="ECO:0000259" key="5">
    <source>
        <dbReference type="PROSITE" id="PS50977"/>
    </source>
</evidence>
<dbReference type="Gene3D" id="1.10.357.10">
    <property type="entry name" value="Tetracycline Repressor, domain 2"/>
    <property type="match status" value="1"/>
</dbReference>
<dbReference type="SUPFAM" id="SSF46689">
    <property type="entry name" value="Homeodomain-like"/>
    <property type="match status" value="1"/>
</dbReference>
<evidence type="ECO:0000256" key="1">
    <source>
        <dbReference type="ARBA" id="ARBA00023015"/>
    </source>
</evidence>
<dbReference type="InterPro" id="IPR050109">
    <property type="entry name" value="HTH-type_TetR-like_transc_reg"/>
</dbReference>
<dbReference type="Gene3D" id="1.10.10.60">
    <property type="entry name" value="Homeodomain-like"/>
    <property type="match status" value="1"/>
</dbReference>
<dbReference type="InterPro" id="IPR001647">
    <property type="entry name" value="HTH_TetR"/>
</dbReference>
<evidence type="ECO:0000256" key="4">
    <source>
        <dbReference type="PROSITE-ProRule" id="PRU00335"/>
    </source>
</evidence>
<dbReference type="RefSeq" id="WP_151541938.1">
    <property type="nucleotide sequence ID" value="NZ_WBMR01000062.1"/>
</dbReference>
<keyword evidence="7" id="KW-1185">Reference proteome</keyword>
<evidence type="ECO:0000313" key="7">
    <source>
        <dbReference type="Proteomes" id="UP000483004"/>
    </source>
</evidence>
<accession>A0A6L3VW09</accession>
<gene>
    <name evidence="6" type="ORF">F9B16_21695</name>
</gene>
<proteinExistence type="predicted"/>
<dbReference type="InterPro" id="IPR009057">
    <property type="entry name" value="Homeodomain-like_sf"/>
</dbReference>
<keyword evidence="3" id="KW-0804">Transcription</keyword>
<dbReference type="PROSITE" id="PS50977">
    <property type="entry name" value="HTH_TETR_2"/>
    <property type="match status" value="1"/>
</dbReference>
<comment type="caution">
    <text evidence="6">The sequence shown here is derived from an EMBL/GenBank/DDBJ whole genome shotgun (WGS) entry which is preliminary data.</text>
</comment>
<evidence type="ECO:0000256" key="3">
    <source>
        <dbReference type="ARBA" id="ARBA00023163"/>
    </source>
</evidence>
<feature type="domain" description="HTH tetR-type" evidence="5">
    <location>
        <begin position="11"/>
        <end position="71"/>
    </location>
</feature>
<keyword evidence="2 4" id="KW-0238">DNA-binding</keyword>
<evidence type="ECO:0000256" key="2">
    <source>
        <dbReference type="ARBA" id="ARBA00023125"/>
    </source>
</evidence>
<name>A0A6L3VW09_9ACTN</name>